<dbReference type="GO" id="GO:0051538">
    <property type="term" value="F:3 iron, 4 sulfur cluster binding"/>
    <property type="evidence" value="ECO:0007669"/>
    <property type="project" value="UniProtKB-KW"/>
</dbReference>
<evidence type="ECO:0000256" key="1">
    <source>
        <dbReference type="ARBA" id="ARBA00004515"/>
    </source>
</evidence>
<dbReference type="GO" id="GO:0051539">
    <property type="term" value="F:4 iron, 4 sulfur cluster binding"/>
    <property type="evidence" value="ECO:0007669"/>
    <property type="project" value="UniProtKB-KW"/>
</dbReference>
<evidence type="ECO:0000259" key="20">
    <source>
        <dbReference type="PROSITE" id="PS51379"/>
    </source>
</evidence>
<evidence type="ECO:0000256" key="17">
    <source>
        <dbReference type="ARBA" id="ARBA00049220"/>
    </source>
</evidence>
<dbReference type="EC" id="1.3.5.1" evidence="18"/>
<feature type="domain" description="4Fe-4S ferredoxin-type" evidence="20">
    <location>
        <begin position="151"/>
        <end position="180"/>
    </location>
</feature>
<dbReference type="Gene3D" id="1.10.1060.10">
    <property type="entry name" value="Alpha-helical ferredoxin"/>
    <property type="match status" value="1"/>
</dbReference>
<comment type="similarity">
    <text evidence="2 18">Belongs to the succinate dehydrogenase/fumarate reductase iron-sulfur protein family.</text>
</comment>
<evidence type="ECO:0000256" key="3">
    <source>
        <dbReference type="ARBA" id="ARBA00022448"/>
    </source>
</evidence>
<reference evidence="21 22" key="1">
    <citation type="submission" date="2018-05" db="EMBL/GenBank/DDBJ databases">
        <title>Draft Genome Sequences for a Diverse set of 7 Haemophilus Species.</title>
        <authorList>
            <person name="Nichols M."/>
            <person name="Topaz N."/>
            <person name="Wang X."/>
            <person name="Wang X."/>
            <person name="Boxrud D."/>
        </authorList>
    </citation>
    <scope>NUCLEOTIDE SEQUENCE [LARGE SCALE GENOMIC DNA]</scope>
    <source>
        <strain evidence="21 22">C2002001239</strain>
    </source>
</reference>
<comment type="subcellular location">
    <subcellularLocation>
        <location evidence="1">Cell inner membrane</location>
        <topology evidence="1">Peripheral membrane protein</topology>
        <orientation evidence="1">Cytoplasmic side</orientation>
    </subcellularLocation>
</comment>
<evidence type="ECO:0000256" key="15">
    <source>
        <dbReference type="ARBA" id="ARBA00023291"/>
    </source>
</evidence>
<keyword evidence="5 18" id="KW-0004">4Fe-4S</keyword>
<dbReference type="GO" id="GO:0005886">
    <property type="term" value="C:plasma membrane"/>
    <property type="evidence" value="ECO:0007669"/>
    <property type="project" value="UniProtKB-SubCell"/>
</dbReference>
<evidence type="ECO:0000256" key="13">
    <source>
        <dbReference type="ARBA" id="ARBA00023014"/>
    </source>
</evidence>
<keyword evidence="15 18" id="KW-0003">3Fe-4S</keyword>
<dbReference type="InterPro" id="IPR012675">
    <property type="entry name" value="Beta-grasp_dom_sf"/>
</dbReference>
<evidence type="ECO:0000313" key="21">
    <source>
        <dbReference type="EMBL" id="RDE70070.1"/>
    </source>
</evidence>
<dbReference type="NCBIfam" id="NF009051">
    <property type="entry name" value="PRK12385.1"/>
    <property type="match status" value="1"/>
</dbReference>
<evidence type="ECO:0000256" key="4">
    <source>
        <dbReference type="ARBA" id="ARBA00022475"/>
    </source>
</evidence>
<feature type="domain" description="2Fe-2S ferredoxin-type" evidence="19">
    <location>
        <begin position="7"/>
        <end position="97"/>
    </location>
</feature>
<keyword evidence="9 18" id="KW-0479">Metal-binding</keyword>
<dbReference type="Proteomes" id="UP000253872">
    <property type="component" value="Unassembled WGS sequence"/>
</dbReference>
<evidence type="ECO:0000256" key="9">
    <source>
        <dbReference type="ARBA" id="ARBA00022723"/>
    </source>
</evidence>
<dbReference type="InterPro" id="IPR017900">
    <property type="entry name" value="4Fe4S_Fe_S_CS"/>
</dbReference>
<proteinExistence type="inferred from homology"/>
<dbReference type="GO" id="GO:0009061">
    <property type="term" value="P:anaerobic respiration"/>
    <property type="evidence" value="ECO:0007669"/>
    <property type="project" value="TreeGrafter"/>
</dbReference>
<dbReference type="STRING" id="1035839.GCA_000238795_01977"/>
<keyword evidence="11" id="KW-0560">Oxidoreductase</keyword>
<comment type="catalytic activity">
    <reaction evidence="16">
        <text>a menaquinone + succinate = a menaquinol + fumarate</text>
        <dbReference type="Rhea" id="RHEA:27834"/>
        <dbReference type="Rhea" id="RHEA-COMP:9537"/>
        <dbReference type="Rhea" id="RHEA-COMP:9539"/>
        <dbReference type="ChEBI" id="CHEBI:16374"/>
        <dbReference type="ChEBI" id="CHEBI:18151"/>
        <dbReference type="ChEBI" id="CHEBI:29806"/>
        <dbReference type="ChEBI" id="CHEBI:30031"/>
        <dbReference type="EC" id="1.3.5.1"/>
    </reaction>
</comment>
<dbReference type="FunFam" id="3.10.20.30:FF:000009">
    <property type="entry name" value="Succinate dehydrogenase iron-sulfur subunit"/>
    <property type="match status" value="1"/>
</dbReference>
<keyword evidence="10" id="KW-0249">Electron transport</keyword>
<keyword evidence="6" id="KW-0997">Cell inner membrane</keyword>
<dbReference type="Pfam" id="PF13085">
    <property type="entry name" value="Fer2_3"/>
    <property type="match status" value="1"/>
</dbReference>
<dbReference type="Pfam" id="PF13237">
    <property type="entry name" value="Fer4_10"/>
    <property type="match status" value="1"/>
</dbReference>
<keyword evidence="12 18" id="KW-0408">Iron</keyword>
<dbReference type="InterPro" id="IPR036010">
    <property type="entry name" value="2Fe-2S_ferredoxin-like_sf"/>
</dbReference>
<evidence type="ECO:0000256" key="16">
    <source>
        <dbReference type="ARBA" id="ARBA00034412"/>
    </source>
</evidence>
<dbReference type="GO" id="GO:0009055">
    <property type="term" value="F:electron transfer activity"/>
    <property type="evidence" value="ECO:0007669"/>
    <property type="project" value="InterPro"/>
</dbReference>
<evidence type="ECO:0000256" key="8">
    <source>
        <dbReference type="ARBA" id="ARBA00022714"/>
    </source>
</evidence>
<dbReference type="RefSeq" id="WP_111403870.1">
    <property type="nucleotide sequence ID" value="NZ_CAURJL010000006.1"/>
</dbReference>
<evidence type="ECO:0000256" key="2">
    <source>
        <dbReference type="ARBA" id="ARBA00009433"/>
    </source>
</evidence>
<dbReference type="SUPFAM" id="SSF54292">
    <property type="entry name" value="2Fe-2S ferredoxin-like"/>
    <property type="match status" value="1"/>
</dbReference>
<evidence type="ECO:0000256" key="11">
    <source>
        <dbReference type="ARBA" id="ARBA00023002"/>
    </source>
</evidence>
<comment type="caution">
    <text evidence="21">The sequence shown here is derived from an EMBL/GenBank/DDBJ whole genome shotgun (WGS) entry which is preliminary data.</text>
</comment>
<evidence type="ECO:0000313" key="22">
    <source>
        <dbReference type="Proteomes" id="UP000253872"/>
    </source>
</evidence>
<keyword evidence="3" id="KW-0813">Transport</keyword>
<accession>A0A369YAB2</accession>
<keyword evidence="13 18" id="KW-0411">Iron-sulfur</keyword>
<dbReference type="InterPro" id="IPR001041">
    <property type="entry name" value="2Fe-2S_ferredoxin-type"/>
</dbReference>
<dbReference type="AlphaFoldDB" id="A0A369YAB2"/>
<keyword evidence="14" id="KW-0472">Membrane</keyword>
<comment type="cofactor">
    <cofactor evidence="18">
        <name>[3Fe-4S] cluster</name>
        <dbReference type="ChEBI" id="CHEBI:21137"/>
    </cofactor>
    <text evidence="18">Binds 1 [3Fe-4S] cluster.</text>
</comment>
<dbReference type="InterPro" id="IPR009051">
    <property type="entry name" value="Helical_ferredxn"/>
</dbReference>
<keyword evidence="4" id="KW-1003">Cell membrane</keyword>
<name>A0A369YAB2_9PAST</name>
<dbReference type="NCBIfam" id="NF004616">
    <property type="entry name" value="PRK05950.1"/>
    <property type="match status" value="1"/>
</dbReference>
<evidence type="ECO:0000256" key="12">
    <source>
        <dbReference type="ARBA" id="ARBA00023004"/>
    </source>
</evidence>
<evidence type="ECO:0000256" key="7">
    <source>
        <dbReference type="ARBA" id="ARBA00022532"/>
    </source>
</evidence>
<evidence type="ECO:0000259" key="19">
    <source>
        <dbReference type="PROSITE" id="PS51085"/>
    </source>
</evidence>
<dbReference type="InterPro" id="IPR004489">
    <property type="entry name" value="Succ_DH/fum_Rdtase_Fe-S"/>
</dbReference>
<dbReference type="PROSITE" id="PS51085">
    <property type="entry name" value="2FE2S_FER_2"/>
    <property type="match status" value="1"/>
</dbReference>
<dbReference type="InterPro" id="IPR025192">
    <property type="entry name" value="Succ_DH/fum_Rdtase_N"/>
</dbReference>
<evidence type="ECO:0000256" key="18">
    <source>
        <dbReference type="RuleBase" id="RU361237"/>
    </source>
</evidence>
<protein>
    <recommendedName>
        <fullName evidence="18">Succinate dehydrogenase iron-sulfur subunit</fullName>
        <ecNumber evidence="18">1.3.5.1</ecNumber>
    </recommendedName>
</protein>
<dbReference type="FunFam" id="1.10.1060.10:FF:000002">
    <property type="entry name" value="Succinate dehydrogenase iron-sulfur subunit"/>
    <property type="match status" value="1"/>
</dbReference>
<dbReference type="PROSITE" id="PS00198">
    <property type="entry name" value="4FE4S_FER_1"/>
    <property type="match status" value="1"/>
</dbReference>
<dbReference type="PROSITE" id="PS51379">
    <property type="entry name" value="4FE4S_FER_2"/>
    <property type="match status" value="1"/>
</dbReference>
<dbReference type="InterPro" id="IPR017896">
    <property type="entry name" value="4Fe4S_Fe-S-bd"/>
</dbReference>
<gene>
    <name evidence="21" type="ORF">DPV93_09285</name>
</gene>
<dbReference type="Gene3D" id="3.10.20.30">
    <property type="match status" value="1"/>
</dbReference>
<sequence>MANANTMTVEVLRYNPEVDSEPHLDKYQVPYDSQTSLLDALGYIKDELQPELSYRWSCRMAICGSCGMMVNGKPKLACKTFLRDYSGHMRIEPLQNFPIERDLVVDLSHFLDSLEAIKPYIIDNKAPALSGNPAPDAELKKSRTKQTPAQLEKYRQFSMCINCGLCYAACPQFGLNPEFLGPAVLTLAHRYNLDNRDNGRAERMKLLSSKNGVWSCTFVGYCSEVCPKHVGPASAINQGKLESAKDYVISMIKPKG</sequence>
<dbReference type="PANTHER" id="PTHR43551">
    <property type="entry name" value="FUMARATE REDUCTASE IRON-SULFUR SUBUNIT"/>
    <property type="match status" value="1"/>
</dbReference>
<evidence type="ECO:0000256" key="14">
    <source>
        <dbReference type="ARBA" id="ARBA00023136"/>
    </source>
</evidence>
<comment type="catalytic activity">
    <reaction evidence="17 18">
        <text>a quinone + succinate = fumarate + a quinol</text>
        <dbReference type="Rhea" id="RHEA:40523"/>
        <dbReference type="ChEBI" id="CHEBI:24646"/>
        <dbReference type="ChEBI" id="CHEBI:29806"/>
        <dbReference type="ChEBI" id="CHEBI:30031"/>
        <dbReference type="ChEBI" id="CHEBI:132124"/>
        <dbReference type="EC" id="1.3.5.1"/>
    </reaction>
</comment>
<evidence type="ECO:0000256" key="5">
    <source>
        <dbReference type="ARBA" id="ARBA00022485"/>
    </source>
</evidence>
<dbReference type="EMBL" id="QEPN01000009">
    <property type="protein sequence ID" value="RDE70070.1"/>
    <property type="molecule type" value="Genomic_DNA"/>
</dbReference>
<dbReference type="InterPro" id="IPR006058">
    <property type="entry name" value="2Fe2S_fd_BS"/>
</dbReference>
<evidence type="ECO:0000256" key="6">
    <source>
        <dbReference type="ARBA" id="ARBA00022519"/>
    </source>
</evidence>
<dbReference type="GO" id="GO:0051537">
    <property type="term" value="F:2 iron, 2 sulfur cluster binding"/>
    <property type="evidence" value="ECO:0007669"/>
    <property type="project" value="UniProtKB-KW"/>
</dbReference>
<dbReference type="PROSITE" id="PS00197">
    <property type="entry name" value="2FE2S_FER_1"/>
    <property type="match status" value="1"/>
</dbReference>
<keyword evidence="8 18" id="KW-0001">2Fe-2S</keyword>
<dbReference type="GO" id="GO:0006099">
    <property type="term" value="P:tricarboxylic acid cycle"/>
    <property type="evidence" value="ECO:0007669"/>
    <property type="project" value="UniProtKB-KW"/>
</dbReference>
<evidence type="ECO:0000256" key="10">
    <source>
        <dbReference type="ARBA" id="ARBA00022982"/>
    </source>
</evidence>
<comment type="cofactor">
    <cofactor evidence="18">
        <name>[2Fe-2S] cluster</name>
        <dbReference type="ChEBI" id="CHEBI:190135"/>
    </cofactor>
    <text evidence="18">Binds 1 [2Fe-2S] cluster.</text>
</comment>
<keyword evidence="7" id="KW-0816">Tricarboxylic acid cycle</keyword>
<organism evidence="21 22">
    <name type="scientific">Haemophilus sputorum</name>
    <dbReference type="NCBI Taxonomy" id="1078480"/>
    <lineage>
        <taxon>Bacteria</taxon>
        <taxon>Pseudomonadati</taxon>
        <taxon>Pseudomonadota</taxon>
        <taxon>Gammaproteobacteria</taxon>
        <taxon>Pasteurellales</taxon>
        <taxon>Pasteurellaceae</taxon>
        <taxon>Haemophilus</taxon>
    </lineage>
</organism>
<dbReference type="GO" id="GO:0046872">
    <property type="term" value="F:metal ion binding"/>
    <property type="evidence" value="ECO:0007669"/>
    <property type="project" value="UniProtKB-KW"/>
</dbReference>
<dbReference type="NCBIfam" id="TIGR00384">
    <property type="entry name" value="dhsB"/>
    <property type="match status" value="1"/>
</dbReference>
<dbReference type="SUPFAM" id="SSF46548">
    <property type="entry name" value="alpha-helical ferredoxin"/>
    <property type="match status" value="1"/>
</dbReference>
<dbReference type="CDD" id="cd00207">
    <property type="entry name" value="fer2"/>
    <property type="match status" value="1"/>
</dbReference>
<comment type="cofactor">
    <cofactor evidence="18">
        <name>[4Fe-4S] cluster</name>
        <dbReference type="ChEBI" id="CHEBI:49883"/>
    </cofactor>
    <text evidence="18">Binds 1 [4Fe-4S] cluster.</text>
</comment>
<dbReference type="GO" id="GO:0008177">
    <property type="term" value="F:succinate dehydrogenase (quinone) activity"/>
    <property type="evidence" value="ECO:0007669"/>
    <property type="project" value="UniProtKB-EC"/>
</dbReference>
<dbReference type="PANTHER" id="PTHR43551:SF2">
    <property type="entry name" value="FUMARATE REDUCTASE IRON-SULFUR SUBUNIT"/>
    <property type="match status" value="1"/>
</dbReference>